<evidence type="ECO:0000256" key="5">
    <source>
        <dbReference type="ARBA" id="ARBA00022630"/>
    </source>
</evidence>
<evidence type="ECO:0000313" key="13">
    <source>
        <dbReference type="EMBL" id="TDR41598.1"/>
    </source>
</evidence>
<feature type="binding site" evidence="11">
    <location>
        <position position="231"/>
    </location>
    <ligand>
        <name>substrate</name>
    </ligand>
</feature>
<dbReference type="NCBIfam" id="TIGR01036">
    <property type="entry name" value="pyrD_sub2"/>
    <property type="match status" value="1"/>
</dbReference>
<dbReference type="EMBL" id="SNZH01000010">
    <property type="protein sequence ID" value="TDR41598.1"/>
    <property type="molecule type" value="Genomic_DNA"/>
</dbReference>
<keyword evidence="14" id="KW-1185">Reference proteome</keyword>
<feature type="binding site" evidence="11">
    <location>
        <position position="231"/>
    </location>
    <ligand>
        <name>FMN</name>
        <dbReference type="ChEBI" id="CHEBI:58210"/>
    </ligand>
</feature>
<comment type="caution">
    <text evidence="13">The sequence shown here is derived from an EMBL/GenBank/DDBJ whole genome shotgun (WGS) entry which is preliminary data.</text>
</comment>
<dbReference type="NCBIfam" id="NF003645">
    <property type="entry name" value="PRK05286.1-2"/>
    <property type="match status" value="1"/>
</dbReference>
<name>A0A4R6YTD8_9GAMM</name>
<feature type="binding site" evidence="11">
    <location>
        <position position="145"/>
    </location>
    <ligand>
        <name>FMN</name>
        <dbReference type="ChEBI" id="CHEBI:58210"/>
    </ligand>
</feature>
<evidence type="ECO:0000256" key="9">
    <source>
        <dbReference type="ARBA" id="ARBA00023136"/>
    </source>
</evidence>
<evidence type="ECO:0000256" key="11">
    <source>
        <dbReference type="HAMAP-Rule" id="MF_00225"/>
    </source>
</evidence>
<dbReference type="NCBIfam" id="NF003644">
    <property type="entry name" value="PRK05286.1-1"/>
    <property type="match status" value="1"/>
</dbReference>
<feature type="binding site" evidence="11">
    <location>
        <position position="236"/>
    </location>
    <ligand>
        <name>substrate</name>
    </ligand>
</feature>
<evidence type="ECO:0000259" key="12">
    <source>
        <dbReference type="Pfam" id="PF01180"/>
    </source>
</evidence>
<dbReference type="GO" id="GO:0005886">
    <property type="term" value="C:plasma membrane"/>
    <property type="evidence" value="ECO:0007669"/>
    <property type="project" value="UniProtKB-SubCell"/>
</dbReference>
<comment type="subcellular location">
    <subcellularLocation>
        <location evidence="11">Cell membrane</location>
        <topology evidence="11">Peripheral membrane protein</topology>
    </subcellularLocation>
    <subcellularLocation>
        <location evidence="2">Membrane</location>
    </subcellularLocation>
</comment>
<dbReference type="PROSITE" id="PS00911">
    <property type="entry name" value="DHODEHASE_1"/>
    <property type="match status" value="1"/>
</dbReference>
<keyword evidence="7 11" id="KW-0665">Pyrimidine biosynthesis</keyword>
<dbReference type="NCBIfam" id="NF003652">
    <property type="entry name" value="PRK05286.2-5"/>
    <property type="match status" value="1"/>
</dbReference>
<dbReference type="CDD" id="cd04738">
    <property type="entry name" value="DHOD_2_like"/>
    <property type="match status" value="1"/>
</dbReference>
<evidence type="ECO:0000256" key="10">
    <source>
        <dbReference type="ARBA" id="ARBA00048639"/>
    </source>
</evidence>
<dbReference type="Proteomes" id="UP000295293">
    <property type="component" value="Unassembled WGS sequence"/>
</dbReference>
<dbReference type="PROSITE" id="PS00912">
    <property type="entry name" value="DHODEHASE_2"/>
    <property type="match status" value="1"/>
</dbReference>
<dbReference type="AlphaFoldDB" id="A0A4R6YTD8"/>
<feature type="active site" description="Nucleophile" evidence="11">
    <location>
        <position position="234"/>
    </location>
</feature>
<evidence type="ECO:0000256" key="6">
    <source>
        <dbReference type="ARBA" id="ARBA00022643"/>
    </source>
</evidence>
<evidence type="ECO:0000313" key="14">
    <source>
        <dbReference type="Proteomes" id="UP000295293"/>
    </source>
</evidence>
<reference evidence="13 14" key="1">
    <citation type="submission" date="2019-03" db="EMBL/GenBank/DDBJ databases">
        <title>Genomic Encyclopedia of Type Strains, Phase IV (KMG-IV): sequencing the most valuable type-strain genomes for metagenomic binning, comparative biology and taxonomic classification.</title>
        <authorList>
            <person name="Goeker M."/>
        </authorList>
    </citation>
    <scope>NUCLEOTIDE SEQUENCE [LARGE SCALE GENOMIC DNA]</scope>
    <source>
        <strain evidence="13 14">DSM 21667</strain>
    </source>
</reference>
<sequence>MLVRGGAQNTALSERAFMRYTRRAARSHGRCVAGRSRRRPTVIPRSIHGTMRAPAPPFLRMYQLARPFLFCLDAEKAHELGLKSLELAYRSGMNPLLASRPAPLPVTLCGIDFPNPVGLAAGLDKNAAHIDALAALGFGFVEVGTTTPRPQAGNPRPRMFRLPEHEAVINRLGFNNAGVDALVRNAEAARFSGVLGINIGKNKDTPNENAVDDYLHCLERVYARASYVTVNISSPNTQGLRDLQEEETLKRFVSTLRERQEQLAAQHGARKPMLLKIAPDLSESELDAIAEVLLATGIDGLICTNTTIARDAVAGHRHAGEAGGLSGRPVFARSTAVLKGMAQRVGGRIALIGVGGILDGAGAQAKIDAGASLVQLYSGMVYRGPALIGDCVAALRAARKAAA</sequence>
<comment type="similarity">
    <text evidence="4 11">Belongs to the dihydroorotate dehydrogenase family. Type 2 subfamily.</text>
</comment>
<dbReference type="GO" id="GO:0005737">
    <property type="term" value="C:cytoplasm"/>
    <property type="evidence" value="ECO:0007669"/>
    <property type="project" value="InterPro"/>
</dbReference>
<evidence type="ECO:0000256" key="1">
    <source>
        <dbReference type="ARBA" id="ARBA00003125"/>
    </source>
</evidence>
<dbReference type="InterPro" id="IPR050074">
    <property type="entry name" value="DHO_dehydrogenase"/>
</dbReference>
<feature type="binding site" evidence="11">
    <location>
        <begin position="305"/>
        <end position="306"/>
    </location>
    <ligand>
        <name>substrate</name>
    </ligand>
</feature>
<feature type="binding site" evidence="11">
    <location>
        <begin position="121"/>
        <end position="125"/>
    </location>
    <ligand>
        <name>FMN</name>
        <dbReference type="ChEBI" id="CHEBI:58210"/>
    </ligand>
</feature>
<feature type="binding site" evidence="11">
    <location>
        <position position="304"/>
    </location>
    <ligand>
        <name>FMN</name>
        <dbReference type="ChEBI" id="CHEBI:58210"/>
    </ligand>
</feature>
<evidence type="ECO:0000256" key="4">
    <source>
        <dbReference type="ARBA" id="ARBA00005359"/>
    </source>
</evidence>
<comment type="catalytic activity">
    <reaction evidence="10 11">
        <text>(S)-dihydroorotate + a quinone = orotate + a quinol</text>
        <dbReference type="Rhea" id="RHEA:30187"/>
        <dbReference type="ChEBI" id="CHEBI:24646"/>
        <dbReference type="ChEBI" id="CHEBI:30839"/>
        <dbReference type="ChEBI" id="CHEBI:30864"/>
        <dbReference type="ChEBI" id="CHEBI:132124"/>
        <dbReference type="EC" id="1.3.5.2"/>
    </reaction>
</comment>
<feature type="domain" description="Dihydroorotate dehydrogenase catalytic" evidence="12">
    <location>
        <begin position="104"/>
        <end position="390"/>
    </location>
</feature>
<protein>
    <recommendedName>
        <fullName evidence="11">Dihydroorotate dehydrogenase (quinone)</fullName>
        <ecNumber evidence="11">1.3.5.2</ecNumber>
    </recommendedName>
    <alternativeName>
        <fullName evidence="11">DHOdehase</fullName>
        <shortName evidence="11">DHOD</shortName>
        <shortName evidence="11">DHODase</shortName>
    </alternativeName>
    <alternativeName>
        <fullName evidence="11">Dihydroorotate oxidase</fullName>
    </alternativeName>
</protein>
<dbReference type="PANTHER" id="PTHR48109">
    <property type="entry name" value="DIHYDROOROTATE DEHYDROGENASE (QUINONE), MITOCHONDRIAL-RELATED"/>
    <property type="match status" value="1"/>
</dbReference>
<feature type="binding site" evidence="11">
    <location>
        <position position="356"/>
    </location>
    <ligand>
        <name>FMN</name>
        <dbReference type="ChEBI" id="CHEBI:58210"/>
    </ligand>
</feature>
<keyword evidence="5 11" id="KW-0285">Flavoprotein</keyword>
<dbReference type="GO" id="GO:0044205">
    <property type="term" value="P:'de novo' UMP biosynthetic process"/>
    <property type="evidence" value="ECO:0007669"/>
    <property type="project" value="UniProtKB-UniRule"/>
</dbReference>
<dbReference type="InterPro" id="IPR005719">
    <property type="entry name" value="Dihydroorotate_DH_2"/>
</dbReference>
<dbReference type="InterPro" id="IPR005720">
    <property type="entry name" value="Dihydroorotate_DH_cat"/>
</dbReference>
<comment type="subunit">
    <text evidence="11">Monomer.</text>
</comment>
<proteinExistence type="inferred from homology"/>
<keyword evidence="6 11" id="KW-0288">FMN</keyword>
<dbReference type="EC" id="1.3.5.2" evidence="11"/>
<feature type="binding site" evidence="11">
    <location>
        <position position="125"/>
    </location>
    <ligand>
        <name>substrate</name>
    </ligand>
</feature>
<keyword evidence="9 11" id="KW-0472">Membrane</keyword>
<evidence type="ECO:0000256" key="8">
    <source>
        <dbReference type="ARBA" id="ARBA00023002"/>
    </source>
</evidence>
<comment type="cofactor">
    <cofactor evidence="11">
        <name>FMN</name>
        <dbReference type="ChEBI" id="CHEBI:58210"/>
    </cofactor>
    <text evidence="11">Binds 1 FMN per subunit.</text>
</comment>
<evidence type="ECO:0000256" key="7">
    <source>
        <dbReference type="ARBA" id="ARBA00022975"/>
    </source>
</evidence>
<accession>A0A4R6YTD8</accession>
<feature type="binding site" evidence="11">
    <location>
        <position position="276"/>
    </location>
    <ligand>
        <name>FMN</name>
        <dbReference type="ChEBI" id="CHEBI:58210"/>
    </ligand>
</feature>
<dbReference type="NCBIfam" id="NF003646">
    <property type="entry name" value="PRK05286.1-4"/>
    <property type="match status" value="1"/>
</dbReference>
<organism evidence="13 14">
    <name type="scientific">Tahibacter aquaticus</name>
    <dbReference type="NCBI Taxonomy" id="520092"/>
    <lineage>
        <taxon>Bacteria</taxon>
        <taxon>Pseudomonadati</taxon>
        <taxon>Pseudomonadota</taxon>
        <taxon>Gammaproteobacteria</taxon>
        <taxon>Lysobacterales</taxon>
        <taxon>Rhodanobacteraceae</taxon>
        <taxon>Tahibacter</taxon>
    </lineage>
</organism>
<dbReference type="InterPro" id="IPR001295">
    <property type="entry name" value="Dihydroorotate_DH_CS"/>
</dbReference>
<dbReference type="Gene3D" id="3.20.20.70">
    <property type="entry name" value="Aldolase class I"/>
    <property type="match status" value="1"/>
</dbReference>
<keyword evidence="8 11" id="KW-0560">Oxidoreductase</keyword>
<gene>
    <name evidence="11" type="primary">pyrD</name>
    <name evidence="13" type="ORF">DFR29_11081</name>
</gene>
<keyword evidence="11" id="KW-1003">Cell membrane</keyword>
<feature type="binding site" evidence="11">
    <location>
        <position position="198"/>
    </location>
    <ligand>
        <name>FMN</name>
        <dbReference type="ChEBI" id="CHEBI:58210"/>
    </ligand>
</feature>
<dbReference type="GO" id="GO:0106430">
    <property type="term" value="F:dihydroorotate dehydrogenase (quinone) activity"/>
    <property type="evidence" value="ECO:0007669"/>
    <property type="project" value="UniProtKB-EC"/>
</dbReference>
<comment type="function">
    <text evidence="1 11">Catalyzes the conversion of dihydroorotate to orotate with quinone as electron acceptor.</text>
</comment>
<dbReference type="InterPro" id="IPR013785">
    <property type="entry name" value="Aldolase_TIM"/>
</dbReference>
<dbReference type="SUPFAM" id="SSF51395">
    <property type="entry name" value="FMN-linked oxidoreductases"/>
    <property type="match status" value="1"/>
</dbReference>
<comment type="pathway">
    <text evidence="3 11">Pyrimidine metabolism; UMP biosynthesis via de novo pathway; orotate from (S)-dihydroorotate (quinone route): step 1/1.</text>
</comment>
<dbReference type="UniPathway" id="UPA00070">
    <property type="reaction ID" value="UER00946"/>
</dbReference>
<dbReference type="PANTHER" id="PTHR48109:SF4">
    <property type="entry name" value="DIHYDROOROTATE DEHYDROGENASE (QUINONE), MITOCHONDRIAL"/>
    <property type="match status" value="1"/>
</dbReference>
<dbReference type="HAMAP" id="MF_00225">
    <property type="entry name" value="DHO_dh_type2"/>
    <property type="match status" value="1"/>
</dbReference>
<feature type="binding site" evidence="11">
    <location>
        <position position="327"/>
    </location>
    <ligand>
        <name>FMN</name>
        <dbReference type="ChEBI" id="CHEBI:58210"/>
    </ligand>
</feature>
<dbReference type="Pfam" id="PF01180">
    <property type="entry name" value="DHO_dh"/>
    <property type="match status" value="1"/>
</dbReference>
<feature type="binding site" evidence="11">
    <location>
        <begin position="377"/>
        <end position="378"/>
    </location>
    <ligand>
        <name>FMN</name>
        <dbReference type="ChEBI" id="CHEBI:58210"/>
    </ligand>
</feature>
<evidence type="ECO:0000256" key="3">
    <source>
        <dbReference type="ARBA" id="ARBA00005161"/>
    </source>
</evidence>
<dbReference type="GO" id="GO:0006207">
    <property type="term" value="P:'de novo' pyrimidine nucleobase biosynthetic process"/>
    <property type="evidence" value="ECO:0007669"/>
    <property type="project" value="UniProtKB-UniRule"/>
</dbReference>
<evidence type="ECO:0000256" key="2">
    <source>
        <dbReference type="ARBA" id="ARBA00004370"/>
    </source>
</evidence>
<feature type="binding site" evidence="11">
    <location>
        <begin position="170"/>
        <end position="174"/>
    </location>
    <ligand>
        <name>substrate</name>
    </ligand>
</feature>